<dbReference type="PROSITE" id="PS01334">
    <property type="entry name" value="PYRASE_CYS"/>
    <property type="match status" value="1"/>
</dbReference>
<evidence type="ECO:0000256" key="1">
    <source>
        <dbReference type="ARBA" id="ARBA00001770"/>
    </source>
</evidence>
<dbReference type="RefSeq" id="WP_114670982.1">
    <property type="nucleotide sequence ID" value="NZ_CP031158.1"/>
</dbReference>
<name>A0A345IDT1_9DEIO</name>
<keyword evidence="7 9" id="KW-0378">Hydrolase</keyword>
<evidence type="ECO:0000256" key="10">
    <source>
        <dbReference type="PROSITE-ProRule" id="PRU10076"/>
    </source>
</evidence>
<dbReference type="InterPro" id="IPR029762">
    <property type="entry name" value="PGP-I_bact-type"/>
</dbReference>
<dbReference type="InterPro" id="IPR016125">
    <property type="entry name" value="Peptidase_C15-like"/>
</dbReference>
<feature type="active site" evidence="9">
    <location>
        <position position="169"/>
    </location>
</feature>
<dbReference type="PRINTS" id="PR00706">
    <property type="entry name" value="PYROGLUPTASE"/>
</dbReference>
<organism evidence="13 14">
    <name type="scientific">Deinococcus wulumuqiensis</name>
    <dbReference type="NCBI Taxonomy" id="980427"/>
    <lineage>
        <taxon>Bacteria</taxon>
        <taxon>Thermotogati</taxon>
        <taxon>Deinococcota</taxon>
        <taxon>Deinococci</taxon>
        <taxon>Deinococcales</taxon>
        <taxon>Deinococcaceae</taxon>
        <taxon>Deinococcus</taxon>
    </lineage>
</organism>
<dbReference type="GO" id="GO:0005829">
    <property type="term" value="C:cytosol"/>
    <property type="evidence" value="ECO:0007669"/>
    <property type="project" value="InterPro"/>
</dbReference>
<dbReference type="InterPro" id="IPR036440">
    <property type="entry name" value="Peptidase_C15-like_sf"/>
</dbReference>
<dbReference type="PANTHER" id="PTHR23402:SF1">
    <property type="entry name" value="PYROGLUTAMYL-PEPTIDASE I"/>
    <property type="match status" value="1"/>
</dbReference>
<keyword evidence="6 9" id="KW-0645">Protease</keyword>
<dbReference type="AlphaFoldDB" id="A0A345IDT1"/>
<reference evidence="13 14" key="1">
    <citation type="submission" date="2018-07" db="EMBL/GenBank/DDBJ databases">
        <title>Complete Genome and Methylome Analysis of Deinococcus wulumuqiensis NEB 479.</title>
        <authorList>
            <person name="Fomenkov A."/>
            <person name="Luyten Y."/>
            <person name="Vincze T."/>
            <person name="Anton B.P."/>
            <person name="Clark T."/>
            <person name="Roberts R.J."/>
            <person name="Morgan R.D."/>
        </authorList>
    </citation>
    <scope>NUCLEOTIDE SEQUENCE [LARGE SCALE GENOMIC DNA]</scope>
    <source>
        <strain evidence="13 14">NEB 479</strain>
    </source>
</reference>
<dbReference type="InterPro" id="IPR000816">
    <property type="entry name" value="Peptidase_C15"/>
</dbReference>
<dbReference type="PANTHER" id="PTHR23402">
    <property type="entry name" value="PROTEASE FAMILY C15 PYROGLUTAMYL-PEPTIDASE I-RELATED"/>
    <property type="match status" value="1"/>
</dbReference>
<dbReference type="EC" id="3.4.19.3" evidence="9"/>
<feature type="active site" evidence="9 11">
    <location>
        <position position="144"/>
    </location>
</feature>
<evidence type="ECO:0000256" key="12">
    <source>
        <dbReference type="SAM" id="MobiDB-lite"/>
    </source>
</evidence>
<dbReference type="PIRSF" id="PIRSF015592">
    <property type="entry name" value="Prld-crbxl_pptds"/>
    <property type="match status" value="1"/>
</dbReference>
<accession>A0A345IDT1</accession>
<comment type="function">
    <text evidence="2 9">Removes 5-oxoproline from various penultimate amino acid residues except L-proline.</text>
</comment>
<evidence type="ECO:0000256" key="5">
    <source>
        <dbReference type="ARBA" id="ARBA00022490"/>
    </source>
</evidence>
<gene>
    <name evidence="9" type="primary">pcp</name>
    <name evidence="13" type="ORF">DVJ83_00220</name>
</gene>
<dbReference type="PROSITE" id="PS01333">
    <property type="entry name" value="PYRASE_GLU"/>
    <property type="match status" value="1"/>
</dbReference>
<evidence type="ECO:0000256" key="9">
    <source>
        <dbReference type="HAMAP-Rule" id="MF_00417"/>
    </source>
</evidence>
<dbReference type="NCBIfam" id="NF009675">
    <property type="entry name" value="PRK13196.1"/>
    <property type="match status" value="1"/>
</dbReference>
<proteinExistence type="inferred from homology"/>
<evidence type="ECO:0000256" key="2">
    <source>
        <dbReference type="ARBA" id="ARBA00002280"/>
    </source>
</evidence>
<dbReference type="Pfam" id="PF01470">
    <property type="entry name" value="Peptidase_C15"/>
    <property type="match status" value="1"/>
</dbReference>
<evidence type="ECO:0000256" key="3">
    <source>
        <dbReference type="ARBA" id="ARBA00004496"/>
    </source>
</evidence>
<dbReference type="CDD" id="cd00501">
    <property type="entry name" value="Peptidase_C15"/>
    <property type="match status" value="1"/>
</dbReference>
<comment type="subcellular location">
    <subcellularLocation>
        <location evidence="3 9">Cytoplasm</location>
    </subcellularLocation>
</comment>
<feature type="region of interest" description="Disordered" evidence="12">
    <location>
        <begin position="210"/>
        <end position="229"/>
    </location>
</feature>
<dbReference type="GO" id="GO:0006508">
    <property type="term" value="P:proteolysis"/>
    <property type="evidence" value="ECO:0007669"/>
    <property type="project" value="UniProtKB-KW"/>
</dbReference>
<evidence type="ECO:0000313" key="13">
    <source>
        <dbReference type="EMBL" id="AXG97853.1"/>
    </source>
</evidence>
<dbReference type="SUPFAM" id="SSF53182">
    <property type="entry name" value="Pyrrolidone carboxyl peptidase (pyroglutamate aminopeptidase)"/>
    <property type="match status" value="1"/>
</dbReference>
<comment type="catalytic activity">
    <reaction evidence="1 9 10">
        <text>Release of an N-terminal pyroglutamyl group from a polypeptide, the second amino acid generally not being Pro.</text>
        <dbReference type="EC" id="3.4.19.3"/>
    </reaction>
</comment>
<protein>
    <recommendedName>
        <fullName evidence="9">Pyrrolidone-carboxylate peptidase</fullName>
        <ecNumber evidence="9">3.4.19.3</ecNumber>
    </recommendedName>
    <alternativeName>
        <fullName evidence="9">5-oxoprolyl-peptidase</fullName>
    </alternativeName>
    <alternativeName>
        <fullName evidence="9">Pyroglutamyl-peptidase I</fullName>
        <shortName evidence="9">PGP-I</shortName>
        <shortName evidence="9">Pyrase</shortName>
    </alternativeName>
</protein>
<comment type="subunit">
    <text evidence="9">Homotetramer.</text>
</comment>
<dbReference type="InterPro" id="IPR033693">
    <property type="entry name" value="PGPEP1_Glu_AS"/>
</dbReference>
<dbReference type="Gene3D" id="3.40.630.20">
    <property type="entry name" value="Peptidase C15, pyroglutamyl peptidase I-like"/>
    <property type="match status" value="1"/>
</dbReference>
<evidence type="ECO:0000256" key="6">
    <source>
        <dbReference type="ARBA" id="ARBA00022670"/>
    </source>
</evidence>
<dbReference type="Proteomes" id="UP000253744">
    <property type="component" value="Chromosome"/>
</dbReference>
<sequence length="229" mass="24460">MPTLLLTGFEPFHTHPDNPSAHAARELHGTELPGGWHVHSELLPVEPHAAGATLTRLLGERAPDAVLLTGLAAGRPHVTLERVAVGVMDFRIPDNAGQTYQDQPIRADAPAAHLATLPLRAVLAAWRGAEIPGDISNSAGLYVCNFVLYHALHWLNEQGRGAVPCGFLHVPANAAVALAVPADRPPLPYLPQSEITRAVRVAAETIAERTAFQNEPAPSEPAQEQMGKM</sequence>
<dbReference type="KEGG" id="dwu:DVJ83_00220"/>
<comment type="similarity">
    <text evidence="4 9">Belongs to the peptidase C15 family.</text>
</comment>
<evidence type="ECO:0000256" key="7">
    <source>
        <dbReference type="ARBA" id="ARBA00022801"/>
    </source>
</evidence>
<dbReference type="GO" id="GO:0016920">
    <property type="term" value="F:pyroglutamyl-peptidase activity"/>
    <property type="evidence" value="ECO:0007669"/>
    <property type="project" value="UniProtKB-UniRule"/>
</dbReference>
<dbReference type="STRING" id="1288484.GCA_000348665_01557"/>
<feature type="active site" evidence="9 10">
    <location>
        <position position="81"/>
    </location>
</feature>
<dbReference type="InterPro" id="IPR033694">
    <property type="entry name" value="PGPEP1_Cys_AS"/>
</dbReference>
<keyword evidence="8 9" id="KW-0788">Thiol protease</keyword>
<keyword evidence="5 9" id="KW-0963">Cytoplasm</keyword>
<dbReference type="EMBL" id="CP031158">
    <property type="protein sequence ID" value="AXG97853.1"/>
    <property type="molecule type" value="Genomic_DNA"/>
</dbReference>
<evidence type="ECO:0000313" key="14">
    <source>
        <dbReference type="Proteomes" id="UP000253744"/>
    </source>
</evidence>
<evidence type="ECO:0000256" key="4">
    <source>
        <dbReference type="ARBA" id="ARBA00006641"/>
    </source>
</evidence>
<dbReference type="HAMAP" id="MF_00417">
    <property type="entry name" value="Pyrrolid_peptidase"/>
    <property type="match status" value="1"/>
</dbReference>
<evidence type="ECO:0000256" key="8">
    <source>
        <dbReference type="ARBA" id="ARBA00022807"/>
    </source>
</evidence>
<evidence type="ECO:0000256" key="11">
    <source>
        <dbReference type="PROSITE-ProRule" id="PRU10077"/>
    </source>
</evidence>